<gene>
    <name evidence="1" type="ORF">OPT61_g529</name>
</gene>
<sequence length="988" mass="109866">MLCHTIPLIIDGVHVLPSQKQPAPLFRPETNAYNAHEPSAVGATPDLCTQAADSCARAYLSWRETHPAERRRLFNKLAQLLENKSSELEDLIQEEISCTTLWARINVADSIAIVQQCAANLATGVLSGVVPIVRDSSAHAVVIKEPLGVVLAIAPWNAPLILGVRAVAAAVGAGNTAILKGSEMSPMIHFEVAKLFQEAGFPPGVVNYVQHRPQDASACFEAMISHPAVQKCNFTGSTPVGRHIAQRAGYYLKPVTLELGGKNFALVMKDADLEQAADQVLFGSFLNSGQICMATDLVLIDRSVEQAFVDLIREKMSVASKQVVRTINSSSEARIDALLHNAIKHGAISVTDDLELTTPAAVVTGVTSAMEFWRVESFGPLLGLVSYDREEEAVRVVNNSSFGLSAAIFSRDHFRAFNLAKRLNTGAVHVNSATVHDEATLPHGGRKESGWGRFGAHWGFEEFLQTKNIIIHPDPLENMEYDYDAQQLASVPSTFPQQPQFSGFMKPCRFEGNIDSLEVRGQIPDEIDGTFYRVMPDPQLPPFWFNGDGNISAFRIRGGRCNFQQRYVRTEKFLRERKAGRSLAGRARPHMQASRELTHIGKYRNKFTDAVEFKIRTTANTTVLHFNGRLLACKEDAPPYSLDLNTLETRGLEDFDSQLPCLTFTAHPKYDSATKELVCFGYEAKGDGTPDVCYFTIDPNEKLVETVWLISPIVAMIHDFAITENWVLFPIIPQTCDLERMKQGGEHWQWSPDVPFYLGVLPRRGASGTDVKWFRAPNAFPGHTVNAYENDAGDIVLDLPLSDKNVFFWWPDANGNAPDPREIKSDLVRFTFDPRSDNLDLPVPKVLVNEDCEFPRINDNFSGKKHKHVFMDVMDPDLGTDFVEISPKMGGGFPPYNCIAHLDCQSLQIEKYFPGRNHLVQEPVFIARRGADIAEEDGWVMALVNNYSSMSSELHIIDTRDFKRPQAIVDLPIRLRAGLHGNWVDTVV</sequence>
<evidence type="ECO:0000313" key="1">
    <source>
        <dbReference type="EMBL" id="KAJ8118502.1"/>
    </source>
</evidence>
<comment type="caution">
    <text evidence="1">The sequence shown here is derived from an EMBL/GenBank/DDBJ whole genome shotgun (WGS) entry which is preliminary data.</text>
</comment>
<dbReference type="EMBL" id="JAPHNI010000017">
    <property type="protein sequence ID" value="KAJ8118502.1"/>
    <property type="molecule type" value="Genomic_DNA"/>
</dbReference>
<dbReference type="Proteomes" id="UP001153331">
    <property type="component" value="Unassembled WGS sequence"/>
</dbReference>
<name>A0ACC2ITS5_9PLEO</name>
<reference evidence="1" key="1">
    <citation type="submission" date="2022-11" db="EMBL/GenBank/DDBJ databases">
        <title>Genome Sequence of Boeremia exigua.</title>
        <authorList>
            <person name="Buettner E."/>
        </authorList>
    </citation>
    <scope>NUCLEOTIDE SEQUENCE</scope>
    <source>
        <strain evidence="1">CU02</strain>
    </source>
</reference>
<keyword evidence="2" id="KW-1185">Reference proteome</keyword>
<proteinExistence type="predicted"/>
<organism evidence="1 2">
    <name type="scientific">Boeremia exigua</name>
    <dbReference type="NCBI Taxonomy" id="749465"/>
    <lineage>
        <taxon>Eukaryota</taxon>
        <taxon>Fungi</taxon>
        <taxon>Dikarya</taxon>
        <taxon>Ascomycota</taxon>
        <taxon>Pezizomycotina</taxon>
        <taxon>Dothideomycetes</taxon>
        <taxon>Pleosporomycetidae</taxon>
        <taxon>Pleosporales</taxon>
        <taxon>Pleosporineae</taxon>
        <taxon>Didymellaceae</taxon>
        <taxon>Boeremia</taxon>
    </lineage>
</organism>
<evidence type="ECO:0000313" key="2">
    <source>
        <dbReference type="Proteomes" id="UP001153331"/>
    </source>
</evidence>
<accession>A0ACC2ITS5</accession>
<protein>
    <submittedName>
        <fullName evidence="1">Uncharacterized protein</fullName>
    </submittedName>
</protein>